<dbReference type="InterPro" id="IPR009003">
    <property type="entry name" value="Peptidase_S1_PA"/>
</dbReference>
<dbReference type="InterPro" id="IPR043504">
    <property type="entry name" value="Peptidase_S1_PA_chymotrypsin"/>
</dbReference>
<dbReference type="SUPFAM" id="SSF50494">
    <property type="entry name" value="Trypsin-like serine proteases"/>
    <property type="match status" value="1"/>
</dbReference>
<evidence type="ECO:0000256" key="10">
    <source>
        <dbReference type="RuleBase" id="RU363034"/>
    </source>
</evidence>
<reference evidence="13" key="1">
    <citation type="submission" date="2024-06" db="UniProtKB">
        <authorList>
            <consortium name="RefSeq"/>
        </authorList>
    </citation>
    <scope>NUCLEOTIDE SEQUENCE [LARGE SCALE GENOMIC DNA]</scope>
    <source>
        <strain evidence="13">MV2-25</strain>
    </source>
</reference>
<dbReference type="PROSITE" id="PS00134">
    <property type="entry name" value="TRYPSIN_HIS"/>
    <property type="match status" value="1"/>
</dbReference>
<evidence type="ECO:0000256" key="1">
    <source>
        <dbReference type="ARBA" id="ARBA00004613"/>
    </source>
</evidence>
<dbReference type="GO" id="GO:0004252">
    <property type="term" value="F:serine-type endopeptidase activity"/>
    <property type="evidence" value="ECO:0007669"/>
    <property type="project" value="InterPro"/>
</dbReference>
<evidence type="ECO:0000313" key="14">
    <source>
        <dbReference type="RefSeq" id="XP_001357980.2"/>
    </source>
</evidence>
<keyword evidence="13" id="KW-1185">Reference proteome</keyword>
<keyword evidence="6 10" id="KW-0378">Hydrolase</keyword>
<dbReference type="PROSITE" id="PS50240">
    <property type="entry name" value="TRYPSIN_DOM"/>
    <property type="match status" value="1"/>
</dbReference>
<dbReference type="AlphaFoldDB" id="A0A6I8UMY9"/>
<evidence type="ECO:0000259" key="12">
    <source>
        <dbReference type="PROSITE" id="PS50240"/>
    </source>
</evidence>
<keyword evidence="8" id="KW-0865">Zymogen</keyword>
<feature type="domain" description="Peptidase S1" evidence="12">
    <location>
        <begin position="43"/>
        <end position="267"/>
    </location>
</feature>
<reference evidence="14" key="2">
    <citation type="submission" date="2025-08" db="UniProtKB">
        <authorList>
            <consortium name="RefSeq"/>
        </authorList>
    </citation>
    <scope>IDENTIFICATION</scope>
    <source>
        <strain evidence="14">MV-25-SWS-2005</strain>
        <tissue evidence="14">Whole body</tissue>
    </source>
</reference>
<evidence type="ECO:0000256" key="8">
    <source>
        <dbReference type="ARBA" id="ARBA00023145"/>
    </source>
</evidence>
<keyword evidence="4 10" id="KW-0645">Protease</keyword>
<dbReference type="RefSeq" id="XP_001357980.2">
    <property type="nucleotide sequence ID" value="XM_001357943.4"/>
</dbReference>
<evidence type="ECO:0000256" key="7">
    <source>
        <dbReference type="ARBA" id="ARBA00022825"/>
    </source>
</evidence>
<dbReference type="PANTHER" id="PTHR24276:SF98">
    <property type="entry name" value="FI18310P1-RELATED"/>
    <property type="match status" value="1"/>
</dbReference>
<dbReference type="InterPro" id="IPR050430">
    <property type="entry name" value="Peptidase_S1"/>
</dbReference>
<evidence type="ECO:0000256" key="5">
    <source>
        <dbReference type="ARBA" id="ARBA00022729"/>
    </source>
</evidence>
<evidence type="ECO:0000313" key="13">
    <source>
        <dbReference type="Proteomes" id="UP000001819"/>
    </source>
</evidence>
<sequence>MKFLLVTSVLLIIVSQCVAREIGVVRRHQRPHHLGTVKPETRVVGGTDAPAGFAPYQVSIMSTFGEHVCGGSIIGDRWILTAAHCLEWPTQYLKIVTGSNDYTKPGAEYLVDGAKVHCGHDKPAYHNDIALIHTAKPIVYNALTQPIQLASKGSLPKAGDTLTLTGWGSTRTWGRYVTDLQKIDLKYIAHSSCESKVRNINWLSEGHLCTFTQDGEGSCHGDSGGPLVDENGTLVGVVNWGEACAIGYPDVYGSVAYYRDWINEMMTEAGTAC</sequence>
<protein>
    <submittedName>
        <fullName evidence="14">Chymotrypsin-1</fullName>
    </submittedName>
</protein>
<dbReference type="PROSITE" id="PS00135">
    <property type="entry name" value="TRYPSIN_SER"/>
    <property type="match status" value="1"/>
</dbReference>
<evidence type="ECO:0000256" key="9">
    <source>
        <dbReference type="ARBA" id="ARBA00023157"/>
    </source>
</evidence>
<dbReference type="SMART" id="SM00020">
    <property type="entry name" value="Tryp_SPc"/>
    <property type="match status" value="1"/>
</dbReference>
<name>A0A6I8UMY9_DROPS</name>
<evidence type="ECO:0000256" key="2">
    <source>
        <dbReference type="ARBA" id="ARBA00007664"/>
    </source>
</evidence>
<dbReference type="InterPro" id="IPR001254">
    <property type="entry name" value="Trypsin_dom"/>
</dbReference>
<dbReference type="Proteomes" id="UP000001819">
    <property type="component" value="Chromosome 2"/>
</dbReference>
<gene>
    <name evidence="14" type="primary">LOC4800765</name>
</gene>
<organism evidence="13 14">
    <name type="scientific">Drosophila pseudoobscura pseudoobscura</name>
    <name type="common">Fruit fly</name>
    <dbReference type="NCBI Taxonomy" id="46245"/>
    <lineage>
        <taxon>Eukaryota</taxon>
        <taxon>Metazoa</taxon>
        <taxon>Ecdysozoa</taxon>
        <taxon>Arthropoda</taxon>
        <taxon>Hexapoda</taxon>
        <taxon>Insecta</taxon>
        <taxon>Pterygota</taxon>
        <taxon>Neoptera</taxon>
        <taxon>Endopterygota</taxon>
        <taxon>Diptera</taxon>
        <taxon>Brachycera</taxon>
        <taxon>Muscomorpha</taxon>
        <taxon>Ephydroidea</taxon>
        <taxon>Drosophilidae</taxon>
        <taxon>Drosophila</taxon>
        <taxon>Sophophora</taxon>
    </lineage>
</organism>
<keyword evidence="9" id="KW-1015">Disulfide bond</keyword>
<dbReference type="GO" id="GO:0016485">
    <property type="term" value="P:protein processing"/>
    <property type="evidence" value="ECO:0007669"/>
    <property type="project" value="UniProtKB-ARBA"/>
</dbReference>
<comment type="similarity">
    <text evidence="2">Belongs to the peptidase S1 family.</text>
</comment>
<dbReference type="GO" id="GO:0005576">
    <property type="term" value="C:extracellular region"/>
    <property type="evidence" value="ECO:0007669"/>
    <property type="project" value="UniProtKB-SubCell"/>
</dbReference>
<proteinExistence type="inferred from homology"/>
<dbReference type="PANTHER" id="PTHR24276">
    <property type="entry name" value="POLYSERASE-RELATED"/>
    <property type="match status" value="1"/>
</dbReference>
<keyword evidence="7 10" id="KW-0720">Serine protease</keyword>
<dbReference type="InterPro" id="IPR018114">
    <property type="entry name" value="TRYPSIN_HIS"/>
</dbReference>
<keyword evidence="5 11" id="KW-0732">Signal</keyword>
<evidence type="ECO:0000256" key="3">
    <source>
        <dbReference type="ARBA" id="ARBA00022525"/>
    </source>
</evidence>
<dbReference type="FunFam" id="2.40.10.10:FF:000047">
    <property type="entry name" value="Trypsin eta"/>
    <property type="match status" value="1"/>
</dbReference>
<accession>A0A6I8UMY9</accession>
<keyword evidence="3" id="KW-0964">Secreted</keyword>
<evidence type="ECO:0000256" key="4">
    <source>
        <dbReference type="ARBA" id="ARBA00022670"/>
    </source>
</evidence>
<evidence type="ECO:0000256" key="6">
    <source>
        <dbReference type="ARBA" id="ARBA00022801"/>
    </source>
</evidence>
<evidence type="ECO:0000256" key="11">
    <source>
        <dbReference type="SAM" id="SignalP"/>
    </source>
</evidence>
<comment type="subcellular location">
    <subcellularLocation>
        <location evidence="1">Secreted</location>
    </subcellularLocation>
</comment>
<dbReference type="InterPro" id="IPR033116">
    <property type="entry name" value="TRYPSIN_SER"/>
</dbReference>
<feature type="chain" id="PRO_5026057270" evidence="11">
    <location>
        <begin position="20"/>
        <end position="273"/>
    </location>
</feature>
<feature type="signal peptide" evidence="11">
    <location>
        <begin position="1"/>
        <end position="19"/>
    </location>
</feature>
<dbReference type="KEGG" id="dpo:4800765"/>
<dbReference type="FunCoup" id="A0A6I8UMY9">
    <property type="interactions" value="12"/>
</dbReference>
<dbReference type="Gene3D" id="2.40.10.10">
    <property type="entry name" value="Trypsin-like serine proteases"/>
    <property type="match status" value="2"/>
</dbReference>
<dbReference type="InterPro" id="IPR001314">
    <property type="entry name" value="Peptidase_S1A"/>
</dbReference>
<dbReference type="Pfam" id="PF00089">
    <property type="entry name" value="Trypsin"/>
    <property type="match status" value="1"/>
</dbReference>
<dbReference type="InParanoid" id="A0A6I8UMY9"/>
<dbReference type="CDD" id="cd00190">
    <property type="entry name" value="Tryp_SPc"/>
    <property type="match status" value="1"/>
</dbReference>
<dbReference type="PRINTS" id="PR00722">
    <property type="entry name" value="CHYMOTRYPSIN"/>
</dbReference>